<dbReference type="SUPFAM" id="SSF46689">
    <property type="entry name" value="Homeodomain-like"/>
    <property type="match status" value="1"/>
</dbReference>
<feature type="domain" description="HTH araC/xylS-type" evidence="4">
    <location>
        <begin position="195"/>
        <end position="293"/>
    </location>
</feature>
<dbReference type="Gene3D" id="1.10.10.60">
    <property type="entry name" value="Homeodomain-like"/>
    <property type="match status" value="1"/>
</dbReference>
<dbReference type="SMART" id="SM00342">
    <property type="entry name" value="HTH_ARAC"/>
    <property type="match status" value="1"/>
</dbReference>
<keyword evidence="6" id="KW-1185">Reference proteome</keyword>
<reference evidence="5 6" key="1">
    <citation type="journal article" date="2022" name="Int. J. Syst. Evol. Microbiol.">
        <title>Prevotella herbatica sp. nov., a plant polysaccharide-decomposing anaerobic bacterium isolated from a methanogenic reactor.</title>
        <authorList>
            <person name="Uek A."/>
            <person name="Tonouchi A."/>
            <person name="Kaku N."/>
            <person name="Ueki K."/>
        </authorList>
    </citation>
    <scope>NUCLEOTIDE SEQUENCE [LARGE SCALE GENOMIC DNA]</scope>
    <source>
        <strain evidence="5 6">WR041</strain>
    </source>
</reference>
<gene>
    <name evidence="5" type="ORF">prwr041_19240</name>
</gene>
<organism evidence="5 6">
    <name type="scientific">Prevotella herbatica</name>
    <dbReference type="NCBI Taxonomy" id="2801997"/>
    <lineage>
        <taxon>Bacteria</taxon>
        <taxon>Pseudomonadati</taxon>
        <taxon>Bacteroidota</taxon>
        <taxon>Bacteroidia</taxon>
        <taxon>Bacteroidales</taxon>
        <taxon>Prevotellaceae</taxon>
        <taxon>Prevotella</taxon>
    </lineage>
</organism>
<evidence type="ECO:0000256" key="2">
    <source>
        <dbReference type="ARBA" id="ARBA00023125"/>
    </source>
</evidence>
<sequence length="318" mass="37135">MMLENDSQKSLQLPFEFHYVPDRSDTFIQPGEVVSIDNSMGMVICLCTKGSIDIKSGLNNYSIKEKEMFFYTPAGFLRVSNVSDDFTGLLIKPKLDFILPLISNLLNVRSQMYIRDNPKLTMTDQQYKYISGLLSSIEERINHEISSEMDERRRMVLTELIKSQASTLFYEILNQYLINQPIELSAPDRNDEIMQNFIVALDLHYRKERNVAFYAAEQCLSYSYFSEIIKAKTGVTALKWIISRVIIESKQMLEFTNISIKEIADRLNFPTQTFFGKYFKQYVGISPKEYRKRCKNRKGDISANKIEFDLYNYLRNND</sequence>
<evidence type="ECO:0000259" key="4">
    <source>
        <dbReference type="PROSITE" id="PS01124"/>
    </source>
</evidence>
<dbReference type="Proteomes" id="UP001319045">
    <property type="component" value="Chromosome"/>
</dbReference>
<accession>A0ABM7NZX9</accession>
<evidence type="ECO:0000256" key="3">
    <source>
        <dbReference type="ARBA" id="ARBA00023163"/>
    </source>
</evidence>
<dbReference type="PANTHER" id="PTHR43280:SF32">
    <property type="entry name" value="TRANSCRIPTIONAL REGULATORY PROTEIN"/>
    <property type="match status" value="1"/>
</dbReference>
<dbReference type="InterPro" id="IPR018060">
    <property type="entry name" value="HTH_AraC"/>
</dbReference>
<keyword evidence="3" id="KW-0804">Transcription</keyword>
<evidence type="ECO:0000313" key="6">
    <source>
        <dbReference type="Proteomes" id="UP001319045"/>
    </source>
</evidence>
<dbReference type="RefSeq" id="WP_207153626.1">
    <property type="nucleotide sequence ID" value="NZ_AP024484.1"/>
</dbReference>
<protein>
    <submittedName>
        <fullName evidence="5">Transcriptional regulator</fullName>
    </submittedName>
</protein>
<dbReference type="Pfam" id="PF12833">
    <property type="entry name" value="HTH_18"/>
    <property type="match status" value="1"/>
</dbReference>
<dbReference type="InterPro" id="IPR009057">
    <property type="entry name" value="Homeodomain-like_sf"/>
</dbReference>
<dbReference type="EMBL" id="AP024484">
    <property type="protein sequence ID" value="BCS86031.1"/>
    <property type="molecule type" value="Genomic_DNA"/>
</dbReference>
<dbReference type="PROSITE" id="PS01124">
    <property type="entry name" value="HTH_ARAC_FAMILY_2"/>
    <property type="match status" value="1"/>
</dbReference>
<dbReference type="PANTHER" id="PTHR43280">
    <property type="entry name" value="ARAC-FAMILY TRANSCRIPTIONAL REGULATOR"/>
    <property type="match status" value="1"/>
</dbReference>
<evidence type="ECO:0000256" key="1">
    <source>
        <dbReference type="ARBA" id="ARBA00023015"/>
    </source>
</evidence>
<proteinExistence type="predicted"/>
<name>A0ABM7NZX9_9BACT</name>
<keyword evidence="2" id="KW-0238">DNA-binding</keyword>
<keyword evidence="1" id="KW-0805">Transcription regulation</keyword>
<evidence type="ECO:0000313" key="5">
    <source>
        <dbReference type="EMBL" id="BCS86031.1"/>
    </source>
</evidence>